<evidence type="ECO:0000313" key="3">
    <source>
        <dbReference type="EMBL" id="SIO22595.1"/>
    </source>
</evidence>
<reference evidence="3 4" key="1">
    <citation type="submission" date="2016-11" db="EMBL/GenBank/DDBJ databases">
        <authorList>
            <person name="Jaros S."/>
            <person name="Januszkiewicz K."/>
            <person name="Wedrychowicz H."/>
        </authorList>
    </citation>
    <scope>NUCLEOTIDE SEQUENCE [LARGE SCALE GENOMIC DNA]</scope>
    <source>
        <strain evidence="3 4">GAS95</strain>
    </source>
</reference>
<dbReference type="EMBL" id="FSRU01000001">
    <property type="protein sequence ID" value="SIO22595.1"/>
    <property type="molecule type" value="Genomic_DNA"/>
</dbReference>
<gene>
    <name evidence="3" type="ORF">SAMN05444165_1548</name>
</gene>
<dbReference type="InterPro" id="IPR029058">
    <property type="entry name" value="AB_hydrolase_fold"/>
</dbReference>
<dbReference type="InterPro" id="IPR050300">
    <property type="entry name" value="GDXG_lipolytic_enzyme"/>
</dbReference>
<sequence length="269" mass="29098">MVSTLDLGLCIEDVRITGHAQPITLRSYRPASNGLILPVVVYFHGGAFIGGTLDDADTAARYIARATPAWVVSVGYSLAPQFPFPAAPEDGYRALQWAVCHARAQRADPRRLGIAGHDAGGNLATCVAAVARDRAEVTVSAQALLAPLLDPSMTRIAHHSKTPATLDLYQCARCYREYLPNATQRLHPYAAPLDSWRLAGLPPALIASAQHDSLRVEAETYAAALTRAGVLTEVRRYTETSRDDLATHAEALADLVAFLQRQLREPQPV</sequence>
<dbReference type="InterPro" id="IPR013094">
    <property type="entry name" value="AB_hydrolase_3"/>
</dbReference>
<keyword evidence="1" id="KW-0378">Hydrolase</keyword>
<dbReference type="PANTHER" id="PTHR48081:SF8">
    <property type="entry name" value="ALPHA_BETA HYDROLASE FOLD-3 DOMAIN-CONTAINING PROTEIN-RELATED"/>
    <property type="match status" value="1"/>
</dbReference>
<evidence type="ECO:0000259" key="2">
    <source>
        <dbReference type="Pfam" id="PF07859"/>
    </source>
</evidence>
<proteinExistence type="predicted"/>
<dbReference type="Proteomes" id="UP000185151">
    <property type="component" value="Unassembled WGS sequence"/>
</dbReference>
<evidence type="ECO:0000256" key="1">
    <source>
        <dbReference type="ARBA" id="ARBA00022801"/>
    </source>
</evidence>
<name>A0A1N6HSE5_9BURK</name>
<protein>
    <submittedName>
        <fullName evidence="3">Acetyl esterase/lipase</fullName>
    </submittedName>
</protein>
<dbReference type="SUPFAM" id="SSF53474">
    <property type="entry name" value="alpha/beta-Hydrolases"/>
    <property type="match status" value="1"/>
</dbReference>
<feature type="domain" description="Alpha/beta hydrolase fold-3" evidence="2">
    <location>
        <begin position="40"/>
        <end position="239"/>
    </location>
</feature>
<accession>A0A1N6HSE5</accession>
<dbReference type="OrthoDB" id="9794445at2"/>
<organism evidence="3 4">
    <name type="scientific">Paraburkholderia phenazinium</name>
    <dbReference type="NCBI Taxonomy" id="60549"/>
    <lineage>
        <taxon>Bacteria</taxon>
        <taxon>Pseudomonadati</taxon>
        <taxon>Pseudomonadota</taxon>
        <taxon>Betaproteobacteria</taxon>
        <taxon>Burkholderiales</taxon>
        <taxon>Burkholderiaceae</taxon>
        <taxon>Paraburkholderia</taxon>
    </lineage>
</organism>
<dbReference type="Pfam" id="PF07859">
    <property type="entry name" value="Abhydrolase_3"/>
    <property type="match status" value="1"/>
</dbReference>
<dbReference type="Gene3D" id="3.40.50.1820">
    <property type="entry name" value="alpha/beta hydrolase"/>
    <property type="match status" value="1"/>
</dbReference>
<dbReference type="GO" id="GO:0016787">
    <property type="term" value="F:hydrolase activity"/>
    <property type="evidence" value="ECO:0007669"/>
    <property type="project" value="UniProtKB-KW"/>
</dbReference>
<evidence type="ECO:0000313" key="4">
    <source>
        <dbReference type="Proteomes" id="UP000185151"/>
    </source>
</evidence>
<dbReference type="AlphaFoldDB" id="A0A1N6HSE5"/>
<dbReference type="PANTHER" id="PTHR48081">
    <property type="entry name" value="AB HYDROLASE SUPERFAMILY PROTEIN C4A8.06C"/>
    <property type="match status" value="1"/>
</dbReference>
<dbReference type="RefSeq" id="WP_074295125.1">
    <property type="nucleotide sequence ID" value="NZ_FSRU01000001.1"/>
</dbReference>
<keyword evidence="4" id="KW-1185">Reference proteome</keyword>